<evidence type="ECO:0000313" key="8">
    <source>
        <dbReference type="Proteomes" id="UP000566454"/>
    </source>
</evidence>
<dbReference type="GO" id="GO:1904158">
    <property type="term" value="P:axonemal central apparatus assembly"/>
    <property type="evidence" value="ECO:0007669"/>
    <property type="project" value="TreeGrafter"/>
</dbReference>
<dbReference type="GO" id="GO:0003341">
    <property type="term" value="P:cilium movement"/>
    <property type="evidence" value="ECO:0007669"/>
    <property type="project" value="TreeGrafter"/>
</dbReference>
<keyword evidence="3" id="KW-0963">Cytoplasm</keyword>
<dbReference type="Proteomes" id="UP000566454">
    <property type="component" value="Unassembled WGS sequence"/>
</dbReference>
<dbReference type="Gene3D" id="2.60.40.10">
    <property type="entry name" value="Immunoglobulins"/>
    <property type="match status" value="2"/>
</dbReference>
<dbReference type="Pfam" id="PF22544">
    <property type="entry name" value="HYDIN_VesB_CFA65-like_Ig"/>
    <property type="match status" value="1"/>
</dbReference>
<name>A0A7K5R8S0_9PASE</name>
<dbReference type="EMBL" id="VYZK01001026">
    <property type="protein sequence ID" value="NWT76164.1"/>
    <property type="molecule type" value="Genomic_DNA"/>
</dbReference>
<dbReference type="PANTHER" id="PTHR23053">
    <property type="entry name" value="DLEC1 DELETED IN LUNG AND ESOPHAGEAL CANCER 1"/>
    <property type="match status" value="1"/>
</dbReference>
<evidence type="ECO:0000313" key="7">
    <source>
        <dbReference type="EMBL" id="NWT76164.1"/>
    </source>
</evidence>
<sequence length="252" mass="28007">CFVTGEESFHTNLYGEAVDVNVGLSTNSVEVKKTFITMSNHTTVFIENRSNITAHFQWKAFPTEEDENEEKRRLTETDVWPHGVFGAFEWFRPSKPSLALGCVSLGFRSSALSIPVPFILQPREGEIGPNCLAEIKVTFKPLEALVYQCMAYCNISGTAPFPCFSHPQFHMYFLLLQVKLINQGAIVAPFIYIPSTTNVGYCFKFAPKEGIIAPGGTQTIQISFSASVLGTFEEEFQFRVAGSPTPVILTIK</sequence>
<feature type="domain" description="HYDIN/VesB/CFA65-like Ig-like" evidence="6">
    <location>
        <begin position="179"/>
        <end position="252"/>
    </location>
</feature>
<feature type="non-terminal residue" evidence="7">
    <location>
        <position position="1"/>
    </location>
</feature>
<reference evidence="7 8" key="1">
    <citation type="submission" date="2019-09" db="EMBL/GenBank/DDBJ databases">
        <title>Bird 10,000 Genomes (B10K) Project - Family phase.</title>
        <authorList>
            <person name="Zhang G."/>
        </authorList>
    </citation>
    <scope>NUCLEOTIDE SEQUENCE [LARGE SCALE GENOMIC DNA]</scope>
    <source>
        <strain evidence="7">B10K-DU-013-18</strain>
        <tissue evidence="7">Muscle</tissue>
    </source>
</reference>
<evidence type="ECO:0000256" key="4">
    <source>
        <dbReference type="ARBA" id="ARBA00023069"/>
    </source>
</evidence>
<feature type="non-terminal residue" evidence="7">
    <location>
        <position position="252"/>
    </location>
</feature>
<evidence type="ECO:0000256" key="5">
    <source>
        <dbReference type="ARBA" id="ARBA00023273"/>
    </source>
</evidence>
<dbReference type="OrthoDB" id="9217841at2759"/>
<dbReference type="GO" id="GO:0005930">
    <property type="term" value="C:axoneme"/>
    <property type="evidence" value="ECO:0007669"/>
    <property type="project" value="TreeGrafter"/>
</dbReference>
<evidence type="ECO:0000259" key="6">
    <source>
        <dbReference type="Pfam" id="PF22544"/>
    </source>
</evidence>
<evidence type="ECO:0000256" key="2">
    <source>
        <dbReference type="ARBA" id="ARBA00004496"/>
    </source>
</evidence>
<comment type="subcellular location">
    <subcellularLocation>
        <location evidence="1">Cell projection</location>
        <location evidence="1">Cilium</location>
    </subcellularLocation>
    <subcellularLocation>
        <location evidence="2">Cytoplasm</location>
    </subcellularLocation>
</comment>
<evidence type="ECO:0000256" key="3">
    <source>
        <dbReference type="ARBA" id="ARBA00022490"/>
    </source>
</evidence>
<dbReference type="InterPro" id="IPR053879">
    <property type="entry name" value="HYDIN_VesB_CFA65-like_Ig"/>
</dbReference>
<dbReference type="InterPro" id="IPR033305">
    <property type="entry name" value="Hydin-like"/>
</dbReference>
<comment type="caution">
    <text evidence="7">The sequence shown here is derived from an EMBL/GenBank/DDBJ whole genome shotgun (WGS) entry which is preliminary data.</text>
</comment>
<keyword evidence="5" id="KW-0966">Cell projection</keyword>
<evidence type="ECO:0000256" key="1">
    <source>
        <dbReference type="ARBA" id="ARBA00004138"/>
    </source>
</evidence>
<gene>
    <name evidence="7" type="primary">Hydin_0</name>
    <name evidence="7" type="ORF">PRUHIM_R01442</name>
</gene>
<keyword evidence="8" id="KW-1185">Reference proteome</keyword>
<accession>A0A7K5R8S0</accession>
<dbReference type="AlphaFoldDB" id="A0A7K5R8S0"/>
<organism evidence="7 8">
    <name type="scientific">Prunella himalayana</name>
    <dbReference type="NCBI Taxonomy" id="670356"/>
    <lineage>
        <taxon>Eukaryota</taxon>
        <taxon>Metazoa</taxon>
        <taxon>Chordata</taxon>
        <taxon>Craniata</taxon>
        <taxon>Vertebrata</taxon>
        <taxon>Euteleostomi</taxon>
        <taxon>Archelosauria</taxon>
        <taxon>Archosauria</taxon>
        <taxon>Dinosauria</taxon>
        <taxon>Saurischia</taxon>
        <taxon>Theropoda</taxon>
        <taxon>Coelurosauria</taxon>
        <taxon>Aves</taxon>
        <taxon>Neognathae</taxon>
        <taxon>Neoaves</taxon>
        <taxon>Telluraves</taxon>
        <taxon>Australaves</taxon>
        <taxon>Passeriformes</taxon>
        <taxon>Passeroidea</taxon>
        <taxon>Prunellidae</taxon>
        <taxon>Prunella</taxon>
    </lineage>
</organism>
<protein>
    <submittedName>
        <fullName evidence="7">HYDIN protein</fullName>
    </submittedName>
</protein>
<proteinExistence type="predicted"/>
<dbReference type="InterPro" id="IPR013783">
    <property type="entry name" value="Ig-like_fold"/>
</dbReference>
<dbReference type="PANTHER" id="PTHR23053:SF0">
    <property type="entry name" value="HYDROCEPHALUS-INDUCING PROTEIN HOMOLOG"/>
    <property type="match status" value="1"/>
</dbReference>
<keyword evidence="4" id="KW-0969">Cilium</keyword>